<accession>A0A3P7JFE2</accession>
<protein>
    <submittedName>
        <fullName evidence="2">Uncharacterized protein</fullName>
    </submittedName>
</protein>
<gene>
    <name evidence="2" type="ORF">SVUK_LOCUS17084</name>
</gene>
<dbReference type="EMBL" id="UYYB01115984">
    <property type="protein sequence ID" value="VDM82086.1"/>
    <property type="molecule type" value="Genomic_DNA"/>
</dbReference>
<dbReference type="AlphaFoldDB" id="A0A3P7JFE2"/>
<evidence type="ECO:0000256" key="1">
    <source>
        <dbReference type="SAM" id="Phobius"/>
    </source>
</evidence>
<sequence>MMDYARLRRRHQRGGLTWDLWLLTMMAKMWLGVGMGWRWIAAMAVPDVMTLVKREGVDGGGLRVFVSGTLCYECVMRMGCLSAFCEMRMTVVEKVLPSLCDSDEWRLPSAPQARMDCCVNVVFSVEVR</sequence>
<dbReference type="Proteomes" id="UP000270094">
    <property type="component" value="Unassembled WGS sequence"/>
</dbReference>
<feature type="transmembrane region" description="Helical" evidence="1">
    <location>
        <begin position="20"/>
        <end position="40"/>
    </location>
</feature>
<reference evidence="2 3" key="1">
    <citation type="submission" date="2018-11" db="EMBL/GenBank/DDBJ databases">
        <authorList>
            <consortium name="Pathogen Informatics"/>
        </authorList>
    </citation>
    <scope>NUCLEOTIDE SEQUENCE [LARGE SCALE GENOMIC DNA]</scope>
</reference>
<evidence type="ECO:0000313" key="3">
    <source>
        <dbReference type="Proteomes" id="UP000270094"/>
    </source>
</evidence>
<organism evidence="2 3">
    <name type="scientific">Strongylus vulgaris</name>
    <name type="common">Blood worm</name>
    <dbReference type="NCBI Taxonomy" id="40348"/>
    <lineage>
        <taxon>Eukaryota</taxon>
        <taxon>Metazoa</taxon>
        <taxon>Ecdysozoa</taxon>
        <taxon>Nematoda</taxon>
        <taxon>Chromadorea</taxon>
        <taxon>Rhabditida</taxon>
        <taxon>Rhabditina</taxon>
        <taxon>Rhabditomorpha</taxon>
        <taxon>Strongyloidea</taxon>
        <taxon>Strongylidae</taxon>
        <taxon>Strongylus</taxon>
    </lineage>
</organism>
<name>A0A3P7JFE2_STRVU</name>
<keyword evidence="1" id="KW-1133">Transmembrane helix</keyword>
<keyword evidence="1" id="KW-0472">Membrane</keyword>
<keyword evidence="3" id="KW-1185">Reference proteome</keyword>
<proteinExistence type="predicted"/>
<keyword evidence="1" id="KW-0812">Transmembrane</keyword>
<evidence type="ECO:0000313" key="2">
    <source>
        <dbReference type="EMBL" id="VDM82086.1"/>
    </source>
</evidence>